<proteinExistence type="predicted"/>
<name>A0A7W1WZ67_9GAMM</name>
<evidence type="ECO:0000313" key="1">
    <source>
        <dbReference type="EMBL" id="MBA4502915.1"/>
    </source>
</evidence>
<protein>
    <recommendedName>
        <fullName evidence="3">Immunity protein 45 domain-containing protein</fullName>
    </recommendedName>
</protein>
<dbReference type="Proteomes" id="UP000538931">
    <property type="component" value="Unassembled WGS sequence"/>
</dbReference>
<evidence type="ECO:0008006" key="3">
    <source>
        <dbReference type="Google" id="ProtNLM"/>
    </source>
</evidence>
<evidence type="ECO:0000313" key="2">
    <source>
        <dbReference type="Proteomes" id="UP000538931"/>
    </source>
</evidence>
<dbReference type="AlphaFoldDB" id="A0A7W1WZ67"/>
<dbReference type="EMBL" id="JACEMT010000051">
    <property type="protein sequence ID" value="MBA4502915.1"/>
    <property type="molecule type" value="Genomic_DNA"/>
</dbReference>
<sequence>MFDWKNIINEPPSKHIRRGSLIKLRDHSWRDETAVFMVGEWVGDSDFPISIVRISGSKGGINPFRIIPATKLPERVMTIGWLIENWNDWIFSESTVSTAMICYGPVSAECFG</sequence>
<keyword evidence="2" id="KW-1185">Reference proteome</keyword>
<comment type="caution">
    <text evidence="1">The sequence shown here is derived from an EMBL/GenBank/DDBJ whole genome shotgun (WGS) entry which is preliminary data.</text>
</comment>
<reference evidence="1 2" key="1">
    <citation type="submission" date="2020-07" db="EMBL/GenBank/DDBJ databases">
        <title>Bacterium isolated from marien macroalgae.</title>
        <authorList>
            <person name="Zhu K."/>
            <person name="Lu D."/>
            <person name="Du Z."/>
        </authorList>
    </citation>
    <scope>NUCLEOTIDE SEQUENCE [LARGE SCALE GENOMIC DNA]</scope>
    <source>
        <strain evidence="1 2">3-1745</strain>
    </source>
</reference>
<gene>
    <name evidence="1" type="ORF">H1S06_11140</name>
</gene>
<dbReference type="RefSeq" id="WP_181740173.1">
    <property type="nucleotide sequence ID" value="NZ_JACEMT010000051.1"/>
</dbReference>
<organism evidence="1 2">
    <name type="scientific">Marinobacterium marinum</name>
    <dbReference type="NCBI Taxonomy" id="2756129"/>
    <lineage>
        <taxon>Bacteria</taxon>
        <taxon>Pseudomonadati</taxon>
        <taxon>Pseudomonadota</taxon>
        <taxon>Gammaproteobacteria</taxon>
        <taxon>Oceanospirillales</taxon>
        <taxon>Oceanospirillaceae</taxon>
        <taxon>Marinobacterium</taxon>
    </lineage>
</organism>
<accession>A0A7W1WZ67</accession>